<dbReference type="Proteomes" id="UP000076502">
    <property type="component" value="Unassembled WGS sequence"/>
</dbReference>
<dbReference type="EMBL" id="KQ434855">
    <property type="protein sequence ID" value="KZC08661.1"/>
    <property type="molecule type" value="Genomic_DNA"/>
</dbReference>
<keyword evidence="1" id="KW-0175">Coiled coil</keyword>
<reference evidence="2 3" key="1">
    <citation type="submission" date="2015-07" db="EMBL/GenBank/DDBJ databases">
        <title>The genome of Dufourea novaeangliae.</title>
        <authorList>
            <person name="Pan H."/>
            <person name="Kapheim K."/>
        </authorList>
    </citation>
    <scope>NUCLEOTIDE SEQUENCE [LARGE SCALE GENOMIC DNA]</scope>
    <source>
        <strain evidence="2">0120121106</strain>
        <tissue evidence="2">Whole body</tissue>
    </source>
</reference>
<proteinExistence type="predicted"/>
<sequence>MFFERHGIEKSHVTFYNLEKRLCEHGGLCKKSRNKPKLVINENNTVNILAAIKLNPQISQRKLAQTSHISRSSIQRILKQQKYHPYHLILTQELSMADYDHRVTFCEWLQGVMENILKDMKSTAALAPYLKEYTRLFESLYKAHRVEKELLEKCESLQNAFDESEEKAHELSHTISNNNEEIEKLKQELVNTIKRADATHTRELNAQEMIENLRLNVAQLNLEIEQKNRQIAAAEDVSATKQKENLMKEKEKLMSEMDTLRQRLKNMSLYTEELEKRTTEYEHQTNDLRESMDAQLSEISKERRARQRAEDEILQLQEELSAKSSDLETANVSIQAAAANVLKLESLLKDHRAAADKTQKEMNKLMVKKMNLQTDYDNAVVQIENLDKEIAEKDKQLKEIKYSSQR</sequence>
<accession>A0A154P9Z9</accession>
<keyword evidence="3" id="KW-1185">Reference proteome</keyword>
<protein>
    <submittedName>
        <fullName evidence="2">Laminin subunit alpha-2</fullName>
    </submittedName>
</protein>
<evidence type="ECO:0000313" key="3">
    <source>
        <dbReference type="Proteomes" id="UP000076502"/>
    </source>
</evidence>
<evidence type="ECO:0000313" key="2">
    <source>
        <dbReference type="EMBL" id="KZC08661.1"/>
    </source>
</evidence>
<dbReference type="AlphaFoldDB" id="A0A154P9Z9"/>
<gene>
    <name evidence="2" type="ORF">WN55_00283</name>
</gene>
<dbReference type="Pfam" id="PF13412">
    <property type="entry name" value="HTH_24"/>
    <property type="match status" value="1"/>
</dbReference>
<evidence type="ECO:0000256" key="1">
    <source>
        <dbReference type="SAM" id="Coils"/>
    </source>
</evidence>
<organism evidence="2 3">
    <name type="scientific">Dufourea novaeangliae</name>
    <name type="common">Sweat bee</name>
    <dbReference type="NCBI Taxonomy" id="178035"/>
    <lineage>
        <taxon>Eukaryota</taxon>
        <taxon>Metazoa</taxon>
        <taxon>Ecdysozoa</taxon>
        <taxon>Arthropoda</taxon>
        <taxon>Hexapoda</taxon>
        <taxon>Insecta</taxon>
        <taxon>Pterygota</taxon>
        <taxon>Neoptera</taxon>
        <taxon>Endopterygota</taxon>
        <taxon>Hymenoptera</taxon>
        <taxon>Apocrita</taxon>
        <taxon>Aculeata</taxon>
        <taxon>Apoidea</taxon>
        <taxon>Anthophila</taxon>
        <taxon>Halictidae</taxon>
        <taxon>Rophitinae</taxon>
        <taxon>Dufourea</taxon>
    </lineage>
</organism>
<dbReference type="PANTHER" id="PTHR47326">
    <property type="entry name" value="TRANSPOSABLE ELEMENT TC3 TRANSPOSASE-LIKE PROTEIN"/>
    <property type="match status" value="1"/>
</dbReference>
<dbReference type="STRING" id="178035.A0A154P9Z9"/>
<dbReference type="PANTHER" id="PTHR47326:SF1">
    <property type="entry name" value="HTH PSQ-TYPE DOMAIN-CONTAINING PROTEIN"/>
    <property type="match status" value="1"/>
</dbReference>
<name>A0A154P9Z9_DUFNO</name>
<feature type="coiled-coil region" evidence="1">
    <location>
        <begin position="147"/>
        <end position="403"/>
    </location>
</feature>